<gene>
    <name evidence="2" type="ORF">EFY87_06615</name>
</gene>
<evidence type="ECO:0000313" key="2">
    <source>
        <dbReference type="EMBL" id="RNI23988.1"/>
    </source>
</evidence>
<dbReference type="EMBL" id="RJJQ01000004">
    <property type="protein sequence ID" value="RNI23988.1"/>
    <property type="molecule type" value="Genomic_DNA"/>
</dbReference>
<sequence>MEFIPDAGACLVTTHVRDGVGRVKFMVREKSQVPADNGWRIFSEFDTEEYMNQGDPFVIMAFNDVCAIEPALIGIYDFPVGSDLAIEREGGIRIIDVTSGREIPVENFYVPPQFRA</sequence>
<dbReference type="AlphaFoldDB" id="A0A3M9MH55"/>
<dbReference type="Proteomes" id="UP000271678">
    <property type="component" value="Unassembled WGS sequence"/>
</dbReference>
<dbReference type="OrthoDB" id="4827574at2"/>
<reference evidence="2 3" key="1">
    <citation type="submission" date="2018-11" db="EMBL/GenBank/DDBJ databases">
        <title>Draft genome of Simplicispira Flexivirga sp. BO-16.</title>
        <authorList>
            <person name="Im W.T."/>
        </authorList>
    </citation>
    <scope>NUCLEOTIDE SEQUENCE [LARGE SCALE GENOMIC DNA]</scope>
    <source>
        <strain evidence="2 3">BO-16</strain>
    </source>
</reference>
<proteinExistence type="predicted"/>
<dbReference type="Pfam" id="PF09951">
    <property type="entry name" value="Imm33"/>
    <property type="match status" value="1"/>
</dbReference>
<name>A0A3M9MH55_9MICO</name>
<evidence type="ECO:0000313" key="3">
    <source>
        <dbReference type="Proteomes" id="UP000271678"/>
    </source>
</evidence>
<protein>
    <submittedName>
        <fullName evidence="2">DUF2185 domain-containing protein</fullName>
    </submittedName>
</protein>
<feature type="domain" description="Immunity protein Imm33" evidence="1">
    <location>
        <begin position="10"/>
        <end position="91"/>
    </location>
</feature>
<organism evidence="2 3">
    <name type="scientific">Flexivirga caeni</name>
    <dbReference type="NCBI Taxonomy" id="2294115"/>
    <lineage>
        <taxon>Bacteria</taxon>
        <taxon>Bacillati</taxon>
        <taxon>Actinomycetota</taxon>
        <taxon>Actinomycetes</taxon>
        <taxon>Micrococcales</taxon>
        <taxon>Dermacoccaceae</taxon>
        <taxon>Flexivirga</taxon>
    </lineage>
</organism>
<dbReference type="InterPro" id="IPR018689">
    <property type="entry name" value="Imm33_dom"/>
</dbReference>
<accession>A0A3M9MH55</accession>
<keyword evidence="3" id="KW-1185">Reference proteome</keyword>
<evidence type="ECO:0000259" key="1">
    <source>
        <dbReference type="Pfam" id="PF09951"/>
    </source>
</evidence>
<comment type="caution">
    <text evidence="2">The sequence shown here is derived from an EMBL/GenBank/DDBJ whole genome shotgun (WGS) entry which is preliminary data.</text>
</comment>